<dbReference type="RefSeq" id="WP_336402546.1">
    <property type="nucleotide sequence ID" value="NZ_JBAPLU010000001.1"/>
</dbReference>
<evidence type="ECO:0000256" key="1">
    <source>
        <dbReference type="SAM" id="MobiDB-lite"/>
    </source>
</evidence>
<dbReference type="Gene3D" id="2.70.70.10">
    <property type="entry name" value="Glucose Permease (Domain IIA)"/>
    <property type="match status" value="1"/>
</dbReference>
<organism evidence="3 4">
    <name type="scientific">Klenkia sesuvii</name>
    <dbReference type="NCBI Taxonomy" id="3103137"/>
    <lineage>
        <taxon>Bacteria</taxon>
        <taxon>Bacillati</taxon>
        <taxon>Actinomycetota</taxon>
        <taxon>Actinomycetes</taxon>
        <taxon>Geodermatophilales</taxon>
        <taxon>Geodermatophilaceae</taxon>
        <taxon>Klenkia</taxon>
    </lineage>
</organism>
<dbReference type="InterPro" id="IPR050570">
    <property type="entry name" value="Cell_wall_metabolism_enzyme"/>
</dbReference>
<accession>A0ABU8DP05</accession>
<dbReference type="CDD" id="cd12797">
    <property type="entry name" value="M23_peptidase"/>
    <property type="match status" value="1"/>
</dbReference>
<dbReference type="EC" id="3.4.-.-" evidence="3"/>
<dbReference type="SUPFAM" id="SSF51261">
    <property type="entry name" value="Duplicated hybrid motif"/>
    <property type="match status" value="1"/>
</dbReference>
<name>A0ABU8DP05_9ACTN</name>
<dbReference type="Pfam" id="PF01551">
    <property type="entry name" value="Peptidase_M23"/>
    <property type="match status" value="1"/>
</dbReference>
<evidence type="ECO:0000313" key="3">
    <source>
        <dbReference type="EMBL" id="MEI4270405.1"/>
    </source>
</evidence>
<sequence length="267" mass="27532">MDRRTALGVVLLVAGVALALLTGEGAWRVPVVAALTVPGAYLALGRHLGGNSAPHPPADPPVVVLDPVVTGCWTAVNSPTTRVPSHGTHGYAQTWAVDLLVDGDLTAPGGAFGRPDGFASFGAPVRSAVDGVVVTAADGQRDHRTRRGVLGTGYLVAESLVRVLGGMTRVTGNHVVVRAEPSPAPGTDVHVAVCHLRRGSVAVEPGQRVRAGDELGRCGNSGNTTQPHVHLQAMTGPDPRRSTGLPFRVRTAHGDVDLPPTGESLTF</sequence>
<dbReference type="InterPro" id="IPR011055">
    <property type="entry name" value="Dup_hybrid_motif"/>
</dbReference>
<dbReference type="Proteomes" id="UP001361570">
    <property type="component" value="Unassembled WGS sequence"/>
</dbReference>
<dbReference type="GO" id="GO:0016787">
    <property type="term" value="F:hydrolase activity"/>
    <property type="evidence" value="ECO:0007669"/>
    <property type="project" value="UniProtKB-KW"/>
</dbReference>
<comment type="caution">
    <text evidence="3">The sequence shown here is derived from an EMBL/GenBank/DDBJ whole genome shotgun (WGS) entry which is preliminary data.</text>
</comment>
<feature type="region of interest" description="Disordered" evidence="1">
    <location>
        <begin position="213"/>
        <end position="244"/>
    </location>
</feature>
<evidence type="ECO:0000259" key="2">
    <source>
        <dbReference type="Pfam" id="PF01551"/>
    </source>
</evidence>
<dbReference type="PANTHER" id="PTHR21666">
    <property type="entry name" value="PEPTIDASE-RELATED"/>
    <property type="match status" value="1"/>
</dbReference>
<proteinExistence type="predicted"/>
<gene>
    <name evidence="3" type="ORF">TEK04_01595</name>
</gene>
<evidence type="ECO:0000313" key="4">
    <source>
        <dbReference type="Proteomes" id="UP001361570"/>
    </source>
</evidence>
<dbReference type="EMBL" id="JBAPLU010000001">
    <property type="protein sequence ID" value="MEI4270405.1"/>
    <property type="molecule type" value="Genomic_DNA"/>
</dbReference>
<dbReference type="PANTHER" id="PTHR21666:SF270">
    <property type="entry name" value="MUREIN HYDROLASE ACTIVATOR ENVC"/>
    <property type="match status" value="1"/>
</dbReference>
<keyword evidence="4" id="KW-1185">Reference proteome</keyword>
<keyword evidence="3" id="KW-0378">Hydrolase</keyword>
<feature type="domain" description="M23ase beta-sheet core" evidence="2">
    <location>
        <begin position="119"/>
        <end position="235"/>
    </location>
</feature>
<dbReference type="InterPro" id="IPR016047">
    <property type="entry name" value="M23ase_b-sheet_dom"/>
</dbReference>
<protein>
    <submittedName>
        <fullName evidence="3">M23 family metallopeptidase</fullName>
        <ecNumber evidence="3">3.4.-.-</ecNumber>
    </submittedName>
</protein>
<reference evidence="3 4" key="1">
    <citation type="submission" date="2024-03" db="EMBL/GenBank/DDBJ databases">
        <title>Draft genome sequence of Klenkia sp. LSe6-5.</title>
        <authorList>
            <person name="Duangmal K."/>
            <person name="Chantavorakit T."/>
        </authorList>
    </citation>
    <scope>NUCLEOTIDE SEQUENCE [LARGE SCALE GENOMIC DNA]</scope>
    <source>
        <strain evidence="3 4">LSe6-5</strain>
    </source>
</reference>